<feature type="region of interest" description="Disordered" evidence="1">
    <location>
        <begin position="1"/>
        <end position="135"/>
    </location>
</feature>
<organism evidence="2 4">
    <name type="scientific">Eschrichtius robustus</name>
    <name type="common">California gray whale</name>
    <name type="synonym">Eschrichtius gibbosus</name>
    <dbReference type="NCBI Taxonomy" id="9764"/>
    <lineage>
        <taxon>Eukaryota</taxon>
        <taxon>Metazoa</taxon>
        <taxon>Chordata</taxon>
        <taxon>Craniata</taxon>
        <taxon>Vertebrata</taxon>
        <taxon>Euteleostomi</taxon>
        <taxon>Mammalia</taxon>
        <taxon>Eutheria</taxon>
        <taxon>Laurasiatheria</taxon>
        <taxon>Artiodactyla</taxon>
        <taxon>Whippomorpha</taxon>
        <taxon>Cetacea</taxon>
        <taxon>Mysticeti</taxon>
        <taxon>Eschrichtiidae</taxon>
        <taxon>Eschrichtius</taxon>
    </lineage>
</organism>
<feature type="compositionally biased region" description="Pro residues" evidence="1">
    <location>
        <begin position="67"/>
        <end position="79"/>
    </location>
</feature>
<evidence type="ECO:0000256" key="1">
    <source>
        <dbReference type="SAM" id="MobiDB-lite"/>
    </source>
</evidence>
<feature type="compositionally biased region" description="Low complexity" evidence="1">
    <location>
        <begin position="244"/>
        <end position="254"/>
    </location>
</feature>
<accession>A0AB34GT26</accession>
<keyword evidence="4" id="KW-1185">Reference proteome</keyword>
<evidence type="ECO:0008006" key="5">
    <source>
        <dbReference type="Google" id="ProtNLM"/>
    </source>
</evidence>
<reference evidence="2 4" key="1">
    <citation type="submission" date="2022-11" db="EMBL/GenBank/DDBJ databases">
        <title>Whole genome sequence of Eschrichtius robustus ER-17-0199.</title>
        <authorList>
            <person name="Bruniche-Olsen A."/>
            <person name="Black A.N."/>
            <person name="Fields C.J."/>
            <person name="Walden K."/>
            <person name="Dewoody J.A."/>
        </authorList>
    </citation>
    <scope>NUCLEOTIDE SEQUENCE [LARGE SCALE GENOMIC DNA]</scope>
    <source>
        <strain evidence="2">ER-17-0199</strain>
        <tissue evidence="2">Blubber</tissue>
    </source>
</reference>
<gene>
    <name evidence="3" type="ORF">J1605_001999</name>
    <name evidence="2" type="ORF">J1605_010467</name>
</gene>
<dbReference type="EMBL" id="JAIQCJ010002130">
    <property type="protein sequence ID" value="KAJ8782137.1"/>
    <property type="molecule type" value="Genomic_DNA"/>
</dbReference>
<dbReference type="EMBL" id="JAIQCJ010000291">
    <property type="protein sequence ID" value="KAJ8796928.1"/>
    <property type="molecule type" value="Genomic_DNA"/>
</dbReference>
<feature type="compositionally biased region" description="Pro residues" evidence="1">
    <location>
        <begin position="331"/>
        <end position="344"/>
    </location>
</feature>
<feature type="compositionally biased region" description="Pro residues" evidence="1">
    <location>
        <begin position="275"/>
        <end position="307"/>
    </location>
</feature>
<feature type="compositionally biased region" description="Basic and acidic residues" evidence="1">
    <location>
        <begin position="83"/>
        <end position="94"/>
    </location>
</feature>
<protein>
    <recommendedName>
        <fullName evidence="5">Vegetative cell wall protein gp1-like</fullName>
    </recommendedName>
</protein>
<comment type="caution">
    <text evidence="2">The sequence shown here is derived from an EMBL/GenBank/DDBJ whole genome shotgun (WGS) entry which is preliminary data.</text>
</comment>
<feature type="region of interest" description="Disordered" evidence="1">
    <location>
        <begin position="148"/>
        <end position="407"/>
    </location>
</feature>
<sequence length="407" mass="41953">MPHAAGQDPSLDPTNPSAMVNSLHRITAAPAPAPLSTTYAPQIRLPLSPPHTGESSPEHPQSQGLSPLPPQTQSPPLLPSPNREPEPPSCHERPPPPPHPTPRPGGSSHNAYRTRARESSPSTHTCARSSSAFLPPHAAAVSLRLVSRPEEGEWPARRVLSTPAASRPLLWPPKPAPPAQQEALRSGPSPTTSPHTPSPTHQLVALRSGPWKLGAPPCVEIRLPLSPPHTGESPPPEHPQSQGLSPLTPQTQSPPVLPPPPGSRSPLPATSVLRPTPPPAPAGAPITPTAPAPGSPPHRPAPQPGVAPPSSRHTQQPLALASCLSPGRGPESPPHRPAPAPGVAPPSSRHTQQPLALASCLGPGRGSGPPVASSPPPQPVLLSSGPQSRPHPPSKKPSALDPPTLSH</sequence>
<evidence type="ECO:0000313" key="2">
    <source>
        <dbReference type="EMBL" id="KAJ8782137.1"/>
    </source>
</evidence>
<dbReference type="Proteomes" id="UP001159641">
    <property type="component" value="Unassembled WGS sequence"/>
</dbReference>
<name>A0AB34GT26_ESCRO</name>
<feature type="compositionally biased region" description="Low complexity" evidence="1">
    <location>
        <begin position="179"/>
        <end position="201"/>
    </location>
</feature>
<proteinExistence type="predicted"/>
<evidence type="ECO:0000313" key="4">
    <source>
        <dbReference type="Proteomes" id="UP001159641"/>
    </source>
</evidence>
<feature type="compositionally biased region" description="Polar residues" evidence="1">
    <location>
        <begin position="119"/>
        <end position="132"/>
    </location>
</feature>
<evidence type="ECO:0000313" key="3">
    <source>
        <dbReference type="EMBL" id="KAJ8796928.1"/>
    </source>
</evidence>
<dbReference type="AlphaFoldDB" id="A0AB34GT26"/>